<dbReference type="SUPFAM" id="SSF81383">
    <property type="entry name" value="F-box domain"/>
    <property type="match status" value="1"/>
</dbReference>
<sequence length="409" mass="48458">MQHTYTKITDLPDELLIMIFKRLNNIEILQFLTNVNTRFNKIVRDSTFTNHLTLLKCSFNHIIYSLSDTILDKFCIEIIPQIKHNIKWLDIESLSMERILLAAKYPNLNGLGIFNINEEVAQRLFTGLCHYNGSVLPLLHRMINLKKLSLYIVVNPYEQFIDGNNLKKNILDHIPQLNEFTFNIRSIIYDIDYKYLLTNEQIQNTFTNFIDNKIISCVDYFSKKQTGQCLIYSYPYRMKYYHNITNNFSGGLFKCVQEVSLFDEYPFEHEFFLRISQSFPFMKKLTVSNFKPQIYKQHEKSNDDNNKHCSIIEYHHLTELDLLNVHLDYVEQFLDETKSSFTNSIYLLVKSSPLRKATHNFTRNEMKANCAKLNGLYIFGRLKNPENDKKYFPNVNKIKFSWSGIWNNL</sequence>
<name>A0A815P3D6_9BILA</name>
<dbReference type="AlphaFoldDB" id="A0A815P3D6"/>
<comment type="caution">
    <text evidence="2">The sequence shown here is derived from an EMBL/GenBank/DDBJ whole genome shotgun (WGS) entry which is preliminary data.</text>
</comment>
<dbReference type="InterPro" id="IPR036047">
    <property type="entry name" value="F-box-like_dom_sf"/>
</dbReference>
<evidence type="ECO:0000313" key="2">
    <source>
        <dbReference type="EMBL" id="CAF1443611.1"/>
    </source>
</evidence>
<accession>A0A815P3D6</accession>
<dbReference type="Gene3D" id="1.20.1280.50">
    <property type="match status" value="1"/>
</dbReference>
<dbReference type="PROSITE" id="PS50181">
    <property type="entry name" value="FBOX"/>
    <property type="match status" value="1"/>
</dbReference>
<feature type="domain" description="F-box" evidence="1">
    <location>
        <begin position="5"/>
        <end position="52"/>
    </location>
</feature>
<dbReference type="Proteomes" id="UP000663864">
    <property type="component" value="Unassembled WGS sequence"/>
</dbReference>
<protein>
    <recommendedName>
        <fullName evidence="1">F-box domain-containing protein</fullName>
    </recommendedName>
</protein>
<proteinExistence type="predicted"/>
<evidence type="ECO:0000313" key="3">
    <source>
        <dbReference type="Proteomes" id="UP000663864"/>
    </source>
</evidence>
<organism evidence="2 3">
    <name type="scientific">Rotaria sordida</name>
    <dbReference type="NCBI Taxonomy" id="392033"/>
    <lineage>
        <taxon>Eukaryota</taxon>
        <taxon>Metazoa</taxon>
        <taxon>Spiralia</taxon>
        <taxon>Gnathifera</taxon>
        <taxon>Rotifera</taxon>
        <taxon>Eurotatoria</taxon>
        <taxon>Bdelloidea</taxon>
        <taxon>Philodinida</taxon>
        <taxon>Philodinidae</taxon>
        <taxon>Rotaria</taxon>
    </lineage>
</organism>
<reference evidence="2" key="1">
    <citation type="submission" date="2021-02" db="EMBL/GenBank/DDBJ databases">
        <authorList>
            <person name="Nowell W R."/>
        </authorList>
    </citation>
    <scope>NUCLEOTIDE SEQUENCE</scope>
</reference>
<dbReference type="EMBL" id="CAJNOT010004736">
    <property type="protein sequence ID" value="CAF1443611.1"/>
    <property type="molecule type" value="Genomic_DNA"/>
</dbReference>
<evidence type="ECO:0000259" key="1">
    <source>
        <dbReference type="PROSITE" id="PS50181"/>
    </source>
</evidence>
<gene>
    <name evidence="2" type="ORF">ZHD862_LOCUS34938</name>
</gene>
<dbReference type="Pfam" id="PF12937">
    <property type="entry name" value="F-box-like"/>
    <property type="match status" value="1"/>
</dbReference>
<dbReference type="InterPro" id="IPR001810">
    <property type="entry name" value="F-box_dom"/>
</dbReference>